<proteinExistence type="predicted"/>
<dbReference type="EMBL" id="AEXO01000121">
    <property type="protein sequence ID" value="EGC84976.1"/>
    <property type="molecule type" value="Genomic_DNA"/>
</dbReference>
<dbReference type="AlphaFoldDB" id="F0HB47"/>
<reference evidence="1 2" key="1">
    <citation type="submission" date="2011-02" db="EMBL/GenBank/DDBJ databases">
        <authorList>
            <person name="Durkin A.S."/>
            <person name="Madupu R."/>
            <person name="Torralba M."/>
            <person name="Gillis M."/>
            <person name="Methe B."/>
            <person name="Sutton G."/>
            <person name="Nelson K.E."/>
        </authorList>
    </citation>
    <scope>NUCLEOTIDE SEQUENCE [LARGE SCALE GENOMIC DNA]</scope>
    <source>
        <strain evidence="1 2">CRIS 18C-A</strain>
    </source>
</reference>
<protein>
    <submittedName>
        <fullName evidence="1">Uncharacterized protein</fullName>
    </submittedName>
</protein>
<accession>F0HB47</accession>
<evidence type="ECO:0000313" key="1">
    <source>
        <dbReference type="EMBL" id="EGC84976.1"/>
    </source>
</evidence>
<dbReference type="Proteomes" id="UP000003155">
    <property type="component" value="Unassembled WGS sequence"/>
</dbReference>
<evidence type="ECO:0000313" key="2">
    <source>
        <dbReference type="Proteomes" id="UP000003155"/>
    </source>
</evidence>
<sequence length="57" mass="6462">MLLVFSDAKLFIISQLAKKFASFLQNARIELFNGIVSTVGFTKRIFTCFLAHIKGEH</sequence>
<gene>
    <name evidence="1" type="ORF">HMPREF9303_0114</name>
</gene>
<comment type="caution">
    <text evidence="1">The sequence shown here is derived from an EMBL/GenBank/DDBJ whole genome shotgun (WGS) entry which is preliminary data.</text>
</comment>
<name>F0HB47_9BACT</name>
<keyword evidence="2" id="KW-1185">Reference proteome</keyword>
<organism evidence="1 2">
    <name type="scientific">Prevotella denticola CRIS 18C-A</name>
    <dbReference type="NCBI Taxonomy" id="944557"/>
    <lineage>
        <taxon>Bacteria</taxon>
        <taxon>Pseudomonadati</taxon>
        <taxon>Bacteroidota</taxon>
        <taxon>Bacteroidia</taxon>
        <taxon>Bacteroidales</taxon>
        <taxon>Prevotellaceae</taxon>
        <taxon>Prevotella</taxon>
    </lineage>
</organism>